<feature type="transmembrane region" description="Helical" evidence="12">
    <location>
        <begin position="65"/>
        <end position="85"/>
    </location>
</feature>
<evidence type="ECO:0000256" key="5">
    <source>
        <dbReference type="ARBA" id="ARBA00022982"/>
    </source>
</evidence>
<evidence type="ECO:0000256" key="8">
    <source>
        <dbReference type="ARBA" id="ARBA00023136"/>
    </source>
</evidence>
<evidence type="ECO:0000256" key="4">
    <source>
        <dbReference type="ARBA" id="ARBA00022692"/>
    </source>
</evidence>
<dbReference type="GO" id="GO:0015035">
    <property type="term" value="F:protein-disulfide reductase activity"/>
    <property type="evidence" value="ECO:0007669"/>
    <property type="project" value="InterPro"/>
</dbReference>
<keyword evidence="5" id="KW-0249">Electron transport</keyword>
<evidence type="ECO:0000256" key="1">
    <source>
        <dbReference type="ARBA" id="ARBA00004141"/>
    </source>
</evidence>
<keyword evidence="4 12" id="KW-0812">Transmembrane</keyword>
<comment type="subcellular location">
    <subcellularLocation>
        <location evidence="1">Membrane</location>
        <topology evidence="1">Multi-pass membrane protein</topology>
    </subcellularLocation>
</comment>
<dbReference type="Gene3D" id="1.20.1550.10">
    <property type="entry name" value="DsbB-like"/>
    <property type="match status" value="1"/>
</dbReference>
<evidence type="ECO:0000256" key="10">
    <source>
        <dbReference type="ARBA" id="ARBA00023186"/>
    </source>
</evidence>
<evidence type="ECO:0000256" key="2">
    <source>
        <dbReference type="ARBA" id="ARBA00007602"/>
    </source>
</evidence>
<keyword evidence="10" id="KW-0143">Chaperone</keyword>
<keyword evidence="11" id="KW-0676">Redox-active center</keyword>
<protein>
    <recommendedName>
        <fullName evidence="15">Disulfide bond formation protein DsbB</fullName>
    </recommendedName>
</protein>
<keyword evidence="7" id="KW-0560">Oxidoreductase</keyword>
<evidence type="ECO:0000256" key="12">
    <source>
        <dbReference type="SAM" id="Phobius"/>
    </source>
</evidence>
<comment type="similarity">
    <text evidence="2">Belongs to the DsbB family. BdbC subfamily.</text>
</comment>
<sequence length="143" mass="15667">MPRFFEEHGAVCAFAISLIATLGSLTYSDVIGYEPCKLCWVQRIFMYPQVILFGLTLVRKEAKKIFPYAVALSLIGAGFALYHYLLQIGVVTTSSCSLVGYSVGCAEVFTMNFGYITIPFMALTSFLLIVALGALARKRSPAD</sequence>
<dbReference type="PANTHER" id="PTHR43469">
    <property type="entry name" value="DISULFIDE FORMATION PROTEIN-RELATED"/>
    <property type="match status" value="1"/>
</dbReference>
<dbReference type="AlphaFoldDB" id="A0A1F6BLI6"/>
<dbReference type="SUPFAM" id="SSF158442">
    <property type="entry name" value="DsbB-like"/>
    <property type="match status" value="1"/>
</dbReference>
<feature type="transmembrane region" description="Helical" evidence="12">
    <location>
        <begin position="113"/>
        <end position="136"/>
    </location>
</feature>
<feature type="transmembrane region" description="Helical" evidence="12">
    <location>
        <begin position="40"/>
        <end position="58"/>
    </location>
</feature>
<feature type="transmembrane region" description="Helical" evidence="12">
    <location>
        <begin position="9"/>
        <end position="28"/>
    </location>
</feature>
<dbReference type="GO" id="GO:0016020">
    <property type="term" value="C:membrane"/>
    <property type="evidence" value="ECO:0007669"/>
    <property type="project" value="UniProtKB-SubCell"/>
</dbReference>
<dbReference type="EMBL" id="MFKH01000003">
    <property type="protein sequence ID" value="OGG37770.1"/>
    <property type="molecule type" value="Genomic_DNA"/>
</dbReference>
<dbReference type="STRING" id="1798468.A2110_02200"/>
<evidence type="ECO:0000256" key="11">
    <source>
        <dbReference type="ARBA" id="ARBA00023284"/>
    </source>
</evidence>
<evidence type="ECO:0000256" key="7">
    <source>
        <dbReference type="ARBA" id="ARBA00023002"/>
    </source>
</evidence>
<dbReference type="Pfam" id="PF02600">
    <property type="entry name" value="DsbB"/>
    <property type="match status" value="1"/>
</dbReference>
<evidence type="ECO:0000313" key="13">
    <source>
        <dbReference type="EMBL" id="OGG37770.1"/>
    </source>
</evidence>
<reference evidence="13 14" key="1">
    <citation type="journal article" date="2016" name="Nat. Commun.">
        <title>Thousands of microbial genomes shed light on interconnected biogeochemical processes in an aquifer system.</title>
        <authorList>
            <person name="Anantharaman K."/>
            <person name="Brown C.T."/>
            <person name="Hug L.A."/>
            <person name="Sharon I."/>
            <person name="Castelle C.J."/>
            <person name="Probst A.J."/>
            <person name="Thomas B.C."/>
            <person name="Singh A."/>
            <person name="Wilkins M.J."/>
            <person name="Karaoz U."/>
            <person name="Brodie E.L."/>
            <person name="Williams K.H."/>
            <person name="Hubbard S.S."/>
            <person name="Banfield J.F."/>
        </authorList>
    </citation>
    <scope>NUCLEOTIDE SEQUENCE [LARGE SCALE GENOMIC DNA]</scope>
</reference>
<keyword evidence="3" id="KW-0813">Transport</keyword>
<accession>A0A1F6BLI6</accession>
<dbReference type="PIRSF" id="PIRSF036659">
    <property type="entry name" value="BdbC"/>
    <property type="match status" value="1"/>
</dbReference>
<evidence type="ECO:0000256" key="9">
    <source>
        <dbReference type="ARBA" id="ARBA00023157"/>
    </source>
</evidence>
<keyword evidence="8 12" id="KW-0472">Membrane</keyword>
<evidence type="ECO:0000256" key="3">
    <source>
        <dbReference type="ARBA" id="ARBA00022448"/>
    </source>
</evidence>
<proteinExistence type="inferred from homology"/>
<dbReference type="InterPro" id="IPR023380">
    <property type="entry name" value="DsbB-like_sf"/>
</dbReference>
<dbReference type="Proteomes" id="UP000176273">
    <property type="component" value="Unassembled WGS sequence"/>
</dbReference>
<gene>
    <name evidence="13" type="ORF">A2110_02200</name>
</gene>
<dbReference type="InterPro" id="IPR003752">
    <property type="entry name" value="DiS_bond_form_DsbB/BdbC"/>
</dbReference>
<evidence type="ECO:0008006" key="15">
    <source>
        <dbReference type="Google" id="ProtNLM"/>
    </source>
</evidence>
<dbReference type="GO" id="GO:0006457">
    <property type="term" value="P:protein folding"/>
    <property type="evidence" value="ECO:0007669"/>
    <property type="project" value="InterPro"/>
</dbReference>
<organism evidence="13 14">
    <name type="scientific">Candidatus Jorgensenbacteria bacterium GWA1_54_12</name>
    <dbReference type="NCBI Taxonomy" id="1798468"/>
    <lineage>
        <taxon>Bacteria</taxon>
        <taxon>Candidatus Joergenseniibacteriota</taxon>
    </lineage>
</organism>
<keyword evidence="6 12" id="KW-1133">Transmembrane helix</keyword>
<evidence type="ECO:0000313" key="14">
    <source>
        <dbReference type="Proteomes" id="UP000176273"/>
    </source>
</evidence>
<keyword evidence="9" id="KW-1015">Disulfide bond</keyword>
<comment type="caution">
    <text evidence="13">The sequence shown here is derived from an EMBL/GenBank/DDBJ whole genome shotgun (WGS) entry which is preliminary data.</text>
</comment>
<dbReference type="InterPro" id="IPR012187">
    <property type="entry name" value="Disulphide_bond_form_BdbC"/>
</dbReference>
<name>A0A1F6BLI6_9BACT</name>
<evidence type="ECO:0000256" key="6">
    <source>
        <dbReference type="ARBA" id="ARBA00022989"/>
    </source>
</evidence>
<dbReference type="PANTHER" id="PTHR43469:SF1">
    <property type="entry name" value="SPBETA PROPHAGE-DERIVED DISULFIDE BOND FORMATION PROTEIN B"/>
    <property type="match status" value="1"/>
</dbReference>